<dbReference type="InterPro" id="IPR036264">
    <property type="entry name" value="Bact_exopeptidase_dim_dom"/>
</dbReference>
<sequence length="467" mass="50635">MYKKKIEQYIEAHKQEMLDDICTLCSINSERSAYQEGDPFGEGPSRALAQALKMAEEYGFSINNYDNYVGTADLNDGEHQLDILAHLDVVPAGEGWTVTQPFEPIVKDGKLYGRGTADDKGPAVAALYAMRAVKELGIPVTKNVRLILGTDEECGSSDIEHYYKVEKEAPMTFSPDASFPVINIEKGRFPGHVTASFEVSTENARILSIEAGIKINVVPGKAHATITGLTEEEVRPMAEGVTKETGVQFELQAEEDVIVITAVGEGAHASTPEEGKNALASLLLLLDRLPFASCGQTKLIHSLTECFPWNDTEGKALGVAMQAEGSGALSLAFTMLTMTETRMEAYFDGRFPIGGNDDNLLKPVEAKLASHGMKLESPQLREPHFVDGNSEFVRTLLNAYELYTGNKGECNYTGGGTYVHDLKNGVAFGASMPGVDNRMHGADEFAYVSDLVASAKIFAQVIADLCK</sequence>
<dbReference type="PANTHER" id="PTHR43808">
    <property type="entry name" value="ACETYLORNITHINE DEACETYLASE"/>
    <property type="match status" value="1"/>
</dbReference>
<keyword evidence="10" id="KW-1185">Reference proteome</keyword>
<evidence type="ECO:0000256" key="2">
    <source>
        <dbReference type="ARBA" id="ARBA00006247"/>
    </source>
</evidence>
<keyword evidence="8" id="KW-0482">Metalloprotease</keyword>
<dbReference type="GO" id="GO:0008237">
    <property type="term" value="F:metallopeptidase activity"/>
    <property type="evidence" value="ECO:0007669"/>
    <property type="project" value="UniProtKB-KW"/>
</dbReference>
<dbReference type="NCBIfam" id="NF005591">
    <property type="entry name" value="PRK07318.1"/>
    <property type="match status" value="1"/>
</dbReference>
<dbReference type="InterPro" id="IPR001261">
    <property type="entry name" value="ArgE/DapE_CS"/>
</dbReference>
<comment type="similarity">
    <text evidence="2">Belongs to the peptidase M20A family.</text>
</comment>
<comment type="cofactor">
    <cofactor evidence="1">
        <name>Zn(2+)</name>
        <dbReference type="ChEBI" id="CHEBI:29105"/>
    </cofactor>
</comment>
<organism evidence="9 10">
    <name type="scientific">Clostridium fessum</name>
    <dbReference type="NCBI Taxonomy" id="2126740"/>
    <lineage>
        <taxon>Bacteria</taxon>
        <taxon>Bacillati</taxon>
        <taxon>Bacillota</taxon>
        <taxon>Clostridia</taxon>
        <taxon>Eubacteriales</taxon>
        <taxon>Clostridiaceae</taxon>
        <taxon>Clostridium</taxon>
    </lineage>
</organism>
<gene>
    <name evidence="9" type="ORF">C7U56_00450</name>
</gene>
<evidence type="ECO:0000256" key="4">
    <source>
        <dbReference type="ARBA" id="ARBA00022723"/>
    </source>
</evidence>
<evidence type="ECO:0000256" key="3">
    <source>
        <dbReference type="ARBA" id="ARBA00022670"/>
    </source>
</evidence>
<dbReference type="GO" id="GO:0006526">
    <property type="term" value="P:L-arginine biosynthetic process"/>
    <property type="evidence" value="ECO:0007669"/>
    <property type="project" value="TreeGrafter"/>
</dbReference>
<evidence type="ECO:0000256" key="7">
    <source>
        <dbReference type="ARBA" id="ARBA00022997"/>
    </source>
</evidence>
<dbReference type="NCBIfam" id="TIGR01887">
    <property type="entry name" value="dipeptidaselike"/>
    <property type="match status" value="1"/>
</dbReference>
<dbReference type="RefSeq" id="WP_106999736.1">
    <property type="nucleotide sequence ID" value="NZ_JAJEPQ010000007.1"/>
</dbReference>
<dbReference type="EMBL" id="PYLO01000001">
    <property type="protein sequence ID" value="PST38467.1"/>
    <property type="molecule type" value="Genomic_DNA"/>
</dbReference>
<dbReference type="GO" id="GO:0008777">
    <property type="term" value="F:acetylornithine deacetylase activity"/>
    <property type="evidence" value="ECO:0007669"/>
    <property type="project" value="TreeGrafter"/>
</dbReference>
<dbReference type="InterPro" id="IPR050072">
    <property type="entry name" value="Peptidase_M20A"/>
</dbReference>
<dbReference type="Gene3D" id="3.30.70.360">
    <property type="match status" value="2"/>
</dbReference>
<evidence type="ECO:0000256" key="8">
    <source>
        <dbReference type="ARBA" id="ARBA00023049"/>
    </source>
</evidence>
<keyword evidence="4" id="KW-0479">Metal-binding</keyword>
<keyword evidence="5" id="KW-0378">Hydrolase</keyword>
<dbReference type="SUPFAM" id="SSF55031">
    <property type="entry name" value="Bacterial exopeptidase dimerisation domain"/>
    <property type="match status" value="1"/>
</dbReference>
<name>A0A2T3FT67_9CLOT</name>
<dbReference type="PROSITE" id="PS00759">
    <property type="entry name" value="ARGE_DAPE_CPG2_2"/>
    <property type="match status" value="1"/>
</dbReference>
<comment type="caution">
    <text evidence="9">The sequence shown here is derived from an EMBL/GenBank/DDBJ whole genome shotgun (WGS) entry which is preliminary data.</text>
</comment>
<evidence type="ECO:0000256" key="6">
    <source>
        <dbReference type="ARBA" id="ARBA00022833"/>
    </source>
</evidence>
<accession>A0A2T3FT67</accession>
<dbReference type="Proteomes" id="UP000241048">
    <property type="component" value="Unassembled WGS sequence"/>
</dbReference>
<dbReference type="InterPro" id="IPR010964">
    <property type="entry name" value="M20A_pepV-rel"/>
</dbReference>
<dbReference type="InterPro" id="IPR002933">
    <property type="entry name" value="Peptidase_M20"/>
</dbReference>
<evidence type="ECO:0000313" key="10">
    <source>
        <dbReference type="Proteomes" id="UP000241048"/>
    </source>
</evidence>
<evidence type="ECO:0000256" key="1">
    <source>
        <dbReference type="ARBA" id="ARBA00001947"/>
    </source>
</evidence>
<dbReference type="SUPFAM" id="SSF53187">
    <property type="entry name" value="Zn-dependent exopeptidases"/>
    <property type="match status" value="1"/>
</dbReference>
<dbReference type="GO" id="GO:0006508">
    <property type="term" value="P:proteolysis"/>
    <property type="evidence" value="ECO:0007669"/>
    <property type="project" value="UniProtKB-KW"/>
</dbReference>
<evidence type="ECO:0000313" key="9">
    <source>
        <dbReference type="EMBL" id="PST38467.1"/>
    </source>
</evidence>
<evidence type="ECO:0000256" key="5">
    <source>
        <dbReference type="ARBA" id="ARBA00022801"/>
    </source>
</evidence>
<dbReference type="GO" id="GO:0008270">
    <property type="term" value="F:zinc ion binding"/>
    <property type="evidence" value="ECO:0007669"/>
    <property type="project" value="InterPro"/>
</dbReference>
<protein>
    <submittedName>
        <fullName evidence="9">Dipeptidase PepV</fullName>
    </submittedName>
</protein>
<dbReference type="AlphaFoldDB" id="A0A2T3FT67"/>
<keyword evidence="3" id="KW-0645">Protease</keyword>
<keyword evidence="6" id="KW-0862">Zinc</keyword>
<proteinExistence type="inferred from homology"/>
<dbReference type="GO" id="GO:0016805">
    <property type="term" value="F:dipeptidase activity"/>
    <property type="evidence" value="ECO:0007669"/>
    <property type="project" value="UniProtKB-KW"/>
</dbReference>
<dbReference type="Gene3D" id="3.40.630.10">
    <property type="entry name" value="Zn peptidases"/>
    <property type="match status" value="1"/>
</dbReference>
<dbReference type="Pfam" id="PF01546">
    <property type="entry name" value="Peptidase_M20"/>
    <property type="match status" value="1"/>
</dbReference>
<reference evidence="9 10" key="1">
    <citation type="submission" date="2018-03" db="EMBL/GenBank/DDBJ databases">
        <title>Lachnoclostridium SNUG30386 gen.nov., sp.nov., isolated from human faeces.</title>
        <authorList>
            <person name="Seo B."/>
            <person name="Jeon K."/>
            <person name="Ko G."/>
        </authorList>
    </citation>
    <scope>NUCLEOTIDE SEQUENCE [LARGE SCALE GENOMIC DNA]</scope>
    <source>
        <strain evidence="9 10">SNUG30386</strain>
    </source>
</reference>
<keyword evidence="7" id="KW-0224">Dipeptidase</keyword>
<dbReference type="PANTHER" id="PTHR43808:SF31">
    <property type="entry name" value="N-ACETYL-L-CITRULLINE DEACETYLASE"/>
    <property type="match status" value="1"/>
</dbReference>